<name>A0A0A8Y6H9_ARUDO</name>
<dbReference type="EMBL" id="GBRH01276229">
    <property type="protein sequence ID" value="JAD21666.1"/>
    <property type="molecule type" value="Transcribed_RNA"/>
</dbReference>
<dbReference type="AlphaFoldDB" id="A0A0A8Y6H9"/>
<organism evidence="1">
    <name type="scientific">Arundo donax</name>
    <name type="common">Giant reed</name>
    <name type="synonym">Donax arundinaceus</name>
    <dbReference type="NCBI Taxonomy" id="35708"/>
    <lineage>
        <taxon>Eukaryota</taxon>
        <taxon>Viridiplantae</taxon>
        <taxon>Streptophyta</taxon>
        <taxon>Embryophyta</taxon>
        <taxon>Tracheophyta</taxon>
        <taxon>Spermatophyta</taxon>
        <taxon>Magnoliopsida</taxon>
        <taxon>Liliopsida</taxon>
        <taxon>Poales</taxon>
        <taxon>Poaceae</taxon>
        <taxon>PACMAD clade</taxon>
        <taxon>Arundinoideae</taxon>
        <taxon>Arundineae</taxon>
        <taxon>Arundo</taxon>
    </lineage>
</organism>
<reference evidence="1" key="1">
    <citation type="submission" date="2014-09" db="EMBL/GenBank/DDBJ databases">
        <authorList>
            <person name="Magalhaes I.L.F."/>
            <person name="Oliveira U."/>
            <person name="Santos F.R."/>
            <person name="Vidigal T.H.D.A."/>
            <person name="Brescovit A.D."/>
            <person name="Santos A.J."/>
        </authorList>
    </citation>
    <scope>NUCLEOTIDE SEQUENCE</scope>
    <source>
        <tissue evidence="1">Shoot tissue taken approximately 20 cm above the soil surface</tissue>
    </source>
</reference>
<reference evidence="1" key="2">
    <citation type="journal article" date="2015" name="Data Brief">
        <title>Shoot transcriptome of the giant reed, Arundo donax.</title>
        <authorList>
            <person name="Barrero R.A."/>
            <person name="Guerrero F.D."/>
            <person name="Moolhuijzen P."/>
            <person name="Goolsby J.A."/>
            <person name="Tidwell J."/>
            <person name="Bellgard S.E."/>
            <person name="Bellgard M.I."/>
        </authorList>
    </citation>
    <scope>NUCLEOTIDE SEQUENCE</scope>
    <source>
        <tissue evidence="1">Shoot tissue taken approximately 20 cm above the soil surface</tissue>
    </source>
</reference>
<proteinExistence type="predicted"/>
<protein>
    <submittedName>
        <fullName evidence="1">Uncharacterized protein</fullName>
    </submittedName>
</protein>
<evidence type="ECO:0000313" key="1">
    <source>
        <dbReference type="EMBL" id="JAD21666.1"/>
    </source>
</evidence>
<sequence>MISSVLNYFCCLSNSILFFNFF</sequence>
<accession>A0A0A8Y6H9</accession>